<evidence type="ECO:0000313" key="3">
    <source>
        <dbReference type="Proteomes" id="UP000199408"/>
    </source>
</evidence>
<evidence type="ECO:0000256" key="1">
    <source>
        <dbReference type="SAM" id="MobiDB-lite"/>
    </source>
</evidence>
<organism evidence="2 3">
    <name type="scientific">Micromonospora halophytica</name>
    <dbReference type="NCBI Taxonomy" id="47864"/>
    <lineage>
        <taxon>Bacteria</taxon>
        <taxon>Bacillati</taxon>
        <taxon>Actinomycetota</taxon>
        <taxon>Actinomycetes</taxon>
        <taxon>Micromonosporales</taxon>
        <taxon>Micromonosporaceae</taxon>
        <taxon>Micromonospora</taxon>
    </lineage>
</organism>
<protein>
    <recommendedName>
        <fullName evidence="4">Exo-alpha-sialidase</fullName>
    </recommendedName>
</protein>
<feature type="region of interest" description="Disordered" evidence="1">
    <location>
        <begin position="29"/>
        <end position="58"/>
    </location>
</feature>
<evidence type="ECO:0000313" key="2">
    <source>
        <dbReference type="EMBL" id="SCG46969.1"/>
    </source>
</evidence>
<reference evidence="3" key="1">
    <citation type="submission" date="2016-06" db="EMBL/GenBank/DDBJ databases">
        <authorList>
            <person name="Varghese N."/>
        </authorList>
    </citation>
    <scope>NUCLEOTIDE SEQUENCE [LARGE SCALE GENOMIC DNA]</scope>
    <source>
        <strain evidence="3">DSM 43171</strain>
    </source>
</reference>
<name>A0A1C5HLV1_9ACTN</name>
<dbReference type="OrthoDB" id="3351730at2"/>
<dbReference type="PROSITE" id="PS51257">
    <property type="entry name" value="PROKAR_LIPOPROTEIN"/>
    <property type="match status" value="1"/>
</dbReference>
<proteinExistence type="predicted"/>
<dbReference type="EMBL" id="FMDN01000005">
    <property type="protein sequence ID" value="SCG46969.1"/>
    <property type="molecule type" value="Genomic_DNA"/>
</dbReference>
<feature type="compositionally biased region" description="Pro residues" evidence="1">
    <location>
        <begin position="44"/>
        <end position="55"/>
    </location>
</feature>
<dbReference type="RefSeq" id="WP_091293824.1">
    <property type="nucleotide sequence ID" value="NZ_FMDN01000005.1"/>
</dbReference>
<gene>
    <name evidence="2" type="ORF">GA0070560_10542</name>
</gene>
<dbReference type="AlphaFoldDB" id="A0A1C5HLV1"/>
<dbReference type="SUPFAM" id="SSF110296">
    <property type="entry name" value="Oligoxyloglucan reducing end-specific cellobiohydrolase"/>
    <property type="match status" value="1"/>
</dbReference>
<accession>A0A1C5HLV1</accession>
<dbReference type="STRING" id="47864.GA0070560_10542"/>
<sequence>MIGRAIRPLVALLLVPALVACSMVGDVRRDPPARTSAPPESVAPAPPPSPSPSPQAPAEVRVVQLAVPQRYDQPHVEFVDADHGWALFATCDGGPPGRNCPALLFGTVDGGRSWRSVRHPRPVADGQQLYAARGLLVLFAEPHGWYSSIDGGVRFAHTVEEPVEWRAAQGRFQIIERTGRIGEWAGGRLRQLDAQPPVPRLNTVGESGGLLVVAAGAAGGKPYAAVSFDRGRNWLSTSVPAPEGEVGLVRALVEPDGTAWLVGERPDRTGWPGLWRLRGGWEPVGRDGHPAEFRSVAPIGGGLLAVIGPRGAGVVGDGYADLPWPVGPEHYLRVLADTTLAATGPGGEVLLGVGYQTDRRWIRVIVAG</sequence>
<dbReference type="Proteomes" id="UP000199408">
    <property type="component" value="Unassembled WGS sequence"/>
</dbReference>
<evidence type="ECO:0008006" key="4">
    <source>
        <dbReference type="Google" id="ProtNLM"/>
    </source>
</evidence>
<keyword evidence="3" id="KW-1185">Reference proteome</keyword>